<dbReference type="PANTHER" id="PTHR43434">
    <property type="entry name" value="PHOSPHOGLYCOLATE PHOSPHATASE"/>
    <property type="match status" value="1"/>
</dbReference>
<dbReference type="EMBL" id="MIJE01000002">
    <property type="protein sequence ID" value="OEF97973.1"/>
    <property type="molecule type" value="Genomic_DNA"/>
</dbReference>
<dbReference type="InterPro" id="IPR041492">
    <property type="entry name" value="HAD_2"/>
</dbReference>
<name>A0A1E5G4F6_9FIRM</name>
<keyword evidence="2" id="KW-1185">Reference proteome</keyword>
<dbReference type="Proteomes" id="UP000094296">
    <property type="component" value="Unassembled WGS sequence"/>
</dbReference>
<dbReference type="GO" id="GO:0006281">
    <property type="term" value="P:DNA repair"/>
    <property type="evidence" value="ECO:0007669"/>
    <property type="project" value="TreeGrafter"/>
</dbReference>
<evidence type="ECO:0000313" key="2">
    <source>
        <dbReference type="Proteomes" id="UP000094296"/>
    </source>
</evidence>
<dbReference type="InterPro" id="IPR036412">
    <property type="entry name" value="HAD-like_sf"/>
</dbReference>
<protein>
    <recommendedName>
        <fullName evidence="3">Haloacid dehalogenase</fullName>
    </recommendedName>
</protein>
<dbReference type="InterPro" id="IPR023214">
    <property type="entry name" value="HAD_sf"/>
</dbReference>
<comment type="caution">
    <text evidence="1">The sequence shown here is derived from an EMBL/GenBank/DDBJ whole genome shotgun (WGS) entry which is preliminary data.</text>
</comment>
<dbReference type="Gene3D" id="1.10.150.240">
    <property type="entry name" value="Putative phosphatase, domain 2"/>
    <property type="match status" value="1"/>
</dbReference>
<dbReference type="GO" id="GO:0005829">
    <property type="term" value="C:cytosol"/>
    <property type="evidence" value="ECO:0007669"/>
    <property type="project" value="TreeGrafter"/>
</dbReference>
<dbReference type="SFLD" id="SFLDG01129">
    <property type="entry name" value="C1.5:_HAD__Beta-PGM__Phosphata"/>
    <property type="match status" value="1"/>
</dbReference>
<organism evidence="1 2">
    <name type="scientific">Desulfuribacillus alkaliarsenatis</name>
    <dbReference type="NCBI Taxonomy" id="766136"/>
    <lineage>
        <taxon>Bacteria</taxon>
        <taxon>Bacillati</taxon>
        <taxon>Bacillota</taxon>
        <taxon>Desulfuribacillia</taxon>
        <taxon>Desulfuribacillales</taxon>
        <taxon>Desulfuribacillaceae</taxon>
        <taxon>Desulfuribacillus</taxon>
    </lineage>
</organism>
<reference evidence="1 2" key="1">
    <citation type="submission" date="2016-09" db="EMBL/GenBank/DDBJ databases">
        <title>Draft genome sequence for the type strain of Desulfuribacillus alkaliarsenatis AHT28, an obligately anaerobic, sulfidogenic bacterium isolated from Russian soda lake sediments.</title>
        <authorList>
            <person name="Abin C.A."/>
            <person name="Hollibaugh J.T."/>
        </authorList>
    </citation>
    <scope>NUCLEOTIDE SEQUENCE [LARGE SCALE GENOMIC DNA]</scope>
    <source>
        <strain evidence="1 2">AHT28</strain>
    </source>
</reference>
<accession>A0A1E5G4F6</accession>
<gene>
    <name evidence="1" type="ORF">BHF68_12960</name>
</gene>
<dbReference type="PANTHER" id="PTHR43434:SF1">
    <property type="entry name" value="PHOSPHOGLYCOLATE PHOSPHATASE"/>
    <property type="match status" value="1"/>
</dbReference>
<dbReference type="AlphaFoldDB" id="A0A1E5G4F6"/>
<dbReference type="SFLD" id="SFLDS00003">
    <property type="entry name" value="Haloacid_Dehalogenase"/>
    <property type="match status" value="1"/>
</dbReference>
<sequence length="224" mass="25698">MLEDEILKNYIFDLDGTLFQADLVAIPAFKQTFARLRKEGLYAGQPPKREQLLSMFGHTLDNIWDQILPDTEATVKTKADDYMIYYEQKYIDDGNGKLYEGTEQLLQHLKANGKRLFVASNGAEAYVKHVVHRMQIAQYFDKVYSAGEFNTSTKVDLVDRIITDYQLKNDITCMIGDRETDIEAGVKNSLMSIGCLYGYARDEQEFEQANYKIKEISDVTKISI</sequence>
<dbReference type="SUPFAM" id="SSF56784">
    <property type="entry name" value="HAD-like"/>
    <property type="match status" value="1"/>
</dbReference>
<evidence type="ECO:0000313" key="1">
    <source>
        <dbReference type="EMBL" id="OEF97973.1"/>
    </source>
</evidence>
<dbReference type="Gene3D" id="3.40.50.1000">
    <property type="entry name" value="HAD superfamily/HAD-like"/>
    <property type="match status" value="1"/>
</dbReference>
<dbReference type="InterPro" id="IPR023198">
    <property type="entry name" value="PGP-like_dom2"/>
</dbReference>
<proteinExistence type="predicted"/>
<dbReference type="OrthoDB" id="9792518at2"/>
<dbReference type="InterPro" id="IPR050155">
    <property type="entry name" value="HAD-like_hydrolase_sf"/>
</dbReference>
<dbReference type="Pfam" id="PF13419">
    <property type="entry name" value="HAD_2"/>
    <property type="match status" value="1"/>
</dbReference>
<dbReference type="GO" id="GO:0008967">
    <property type="term" value="F:phosphoglycolate phosphatase activity"/>
    <property type="evidence" value="ECO:0007669"/>
    <property type="project" value="TreeGrafter"/>
</dbReference>
<dbReference type="STRING" id="766136.BHF68_12960"/>
<evidence type="ECO:0008006" key="3">
    <source>
        <dbReference type="Google" id="ProtNLM"/>
    </source>
</evidence>